<dbReference type="Proteomes" id="UP000271925">
    <property type="component" value="Unassembled WGS sequence"/>
</dbReference>
<proteinExistence type="predicted"/>
<dbReference type="EMBL" id="RQJO01000015">
    <property type="protein sequence ID" value="RRA99250.1"/>
    <property type="molecule type" value="Genomic_DNA"/>
</dbReference>
<organism evidence="1 2">
    <name type="scientific">Larkinella rosea</name>
    <dbReference type="NCBI Taxonomy" id="2025312"/>
    <lineage>
        <taxon>Bacteria</taxon>
        <taxon>Pseudomonadati</taxon>
        <taxon>Bacteroidota</taxon>
        <taxon>Cytophagia</taxon>
        <taxon>Cytophagales</taxon>
        <taxon>Spirosomataceae</taxon>
        <taxon>Larkinella</taxon>
    </lineage>
</organism>
<dbReference type="AlphaFoldDB" id="A0A3P1BDS6"/>
<reference evidence="1 2" key="1">
    <citation type="submission" date="2018-11" db="EMBL/GenBank/DDBJ databases">
        <authorList>
            <person name="Zhou Z."/>
            <person name="Wang G."/>
        </authorList>
    </citation>
    <scope>NUCLEOTIDE SEQUENCE [LARGE SCALE GENOMIC DNA]</scope>
    <source>
        <strain evidence="1 2">KCTC52004</strain>
    </source>
</reference>
<accession>A0A3P1BDS6</accession>
<evidence type="ECO:0008006" key="3">
    <source>
        <dbReference type="Google" id="ProtNLM"/>
    </source>
</evidence>
<name>A0A3P1BDS6_9BACT</name>
<evidence type="ECO:0000313" key="2">
    <source>
        <dbReference type="Proteomes" id="UP000271925"/>
    </source>
</evidence>
<gene>
    <name evidence="1" type="ORF">EHT25_28590</name>
</gene>
<evidence type="ECO:0000313" key="1">
    <source>
        <dbReference type="EMBL" id="RRA99250.1"/>
    </source>
</evidence>
<comment type="caution">
    <text evidence="1">The sequence shown here is derived from an EMBL/GenBank/DDBJ whole genome shotgun (WGS) entry which is preliminary data.</text>
</comment>
<sequence length="27" mass="2979">MDSYGTLSWDNGADFCPDVLFENSVPV</sequence>
<protein>
    <recommendedName>
        <fullName evidence="3">DUF2442 domain-containing protein</fullName>
    </recommendedName>
</protein>
<keyword evidence="2" id="KW-1185">Reference proteome</keyword>